<dbReference type="InterPro" id="IPR045800">
    <property type="entry name" value="HMBD"/>
</dbReference>
<dbReference type="Pfam" id="PF25869">
    <property type="entry name" value="3HB_CusB"/>
    <property type="match status" value="1"/>
</dbReference>
<dbReference type="InterPro" id="IPR058791">
    <property type="entry name" value="3HB_CusB"/>
</dbReference>
<proteinExistence type="inferred from homology"/>
<dbReference type="InterPro" id="IPR011017">
    <property type="entry name" value="TRASH_dom"/>
</dbReference>
<organism evidence="5 6">
    <name type="scientific">Candidatus Thermokryptus mobilis</name>
    <dbReference type="NCBI Taxonomy" id="1643428"/>
    <lineage>
        <taxon>Bacteria</taxon>
        <taxon>Pseudomonadati</taxon>
        <taxon>Candidatus Kryptoniota</taxon>
        <taxon>Candidatus Thermokryptus</taxon>
    </lineage>
</organism>
<protein>
    <submittedName>
        <fullName evidence="5">Membrane fusion protein, Cu(I)/Ag(I) efflux system</fullName>
    </submittedName>
</protein>
<dbReference type="AlphaFoldDB" id="A0A0S4NB36"/>
<evidence type="ECO:0000256" key="3">
    <source>
        <dbReference type="SAM" id="MobiDB-lite"/>
    </source>
</evidence>
<dbReference type="Pfam" id="PF04945">
    <property type="entry name" value="YHS"/>
    <property type="match status" value="1"/>
</dbReference>
<dbReference type="GO" id="GO:0015679">
    <property type="term" value="P:plasma membrane copper ion transport"/>
    <property type="evidence" value="ECO:0007669"/>
    <property type="project" value="TreeGrafter"/>
</dbReference>
<dbReference type="OrthoDB" id="9765657at2"/>
<dbReference type="Gene3D" id="6.10.140.730">
    <property type="match status" value="1"/>
</dbReference>
<dbReference type="Proteomes" id="UP000320623">
    <property type="component" value="Unassembled WGS sequence"/>
</dbReference>
<dbReference type="GO" id="GO:0060003">
    <property type="term" value="P:copper ion export"/>
    <property type="evidence" value="ECO:0007669"/>
    <property type="project" value="TreeGrafter"/>
</dbReference>
<dbReference type="Gene3D" id="2.40.30.170">
    <property type="match status" value="1"/>
</dbReference>
<feature type="compositionally biased region" description="Basic and acidic residues" evidence="3">
    <location>
        <begin position="428"/>
        <end position="440"/>
    </location>
</feature>
<dbReference type="SUPFAM" id="SSF47240">
    <property type="entry name" value="Ferritin-like"/>
    <property type="match status" value="1"/>
</dbReference>
<dbReference type="Pfam" id="PF25954">
    <property type="entry name" value="Beta-barrel_RND_2"/>
    <property type="match status" value="1"/>
</dbReference>
<evidence type="ECO:0000313" key="5">
    <source>
        <dbReference type="EMBL" id="CUU08197.1"/>
    </source>
</evidence>
<dbReference type="SUPFAM" id="SSF111369">
    <property type="entry name" value="HlyD-like secretion proteins"/>
    <property type="match status" value="1"/>
</dbReference>
<dbReference type="InterPro" id="IPR006143">
    <property type="entry name" value="RND_pump_MFP"/>
</dbReference>
<dbReference type="GO" id="GO:0016491">
    <property type="term" value="F:oxidoreductase activity"/>
    <property type="evidence" value="ECO:0007669"/>
    <property type="project" value="InterPro"/>
</dbReference>
<dbReference type="GO" id="GO:0022857">
    <property type="term" value="F:transmembrane transporter activity"/>
    <property type="evidence" value="ECO:0007669"/>
    <property type="project" value="InterPro"/>
</dbReference>
<dbReference type="GO" id="GO:0030288">
    <property type="term" value="C:outer membrane-bounded periplasmic space"/>
    <property type="evidence" value="ECO:0007669"/>
    <property type="project" value="TreeGrafter"/>
</dbReference>
<dbReference type="PANTHER" id="PTHR30097">
    <property type="entry name" value="CATION EFFLUX SYSTEM PROTEIN CUSB"/>
    <property type="match status" value="1"/>
</dbReference>
<keyword evidence="2" id="KW-0813">Transport</keyword>
<comment type="similarity">
    <text evidence="1">Belongs to the membrane fusion protein (MFP) (TC 8.A.1) family.</text>
</comment>
<dbReference type="Pfam" id="PF25919">
    <property type="entry name" value="BSH_CusB"/>
    <property type="match status" value="1"/>
</dbReference>
<evidence type="ECO:0000256" key="1">
    <source>
        <dbReference type="ARBA" id="ARBA00009477"/>
    </source>
</evidence>
<accession>A0A0S4NB36</accession>
<gene>
    <name evidence="5" type="ORF">JGI1_02016</name>
</gene>
<dbReference type="InterPro" id="IPR009078">
    <property type="entry name" value="Ferritin-like_SF"/>
</dbReference>
<dbReference type="Gene3D" id="1.10.620.20">
    <property type="entry name" value="Ribonucleotide Reductase, subunit A"/>
    <property type="match status" value="1"/>
</dbReference>
<dbReference type="SMART" id="SM00746">
    <property type="entry name" value="TRASH"/>
    <property type="match status" value="1"/>
</dbReference>
<name>A0A0S4NB36_9BACT</name>
<dbReference type="InterPro" id="IPR058790">
    <property type="entry name" value="BSH_CusB"/>
</dbReference>
<dbReference type="RefSeq" id="WP_140945733.1">
    <property type="nucleotide sequence ID" value="NZ_FAOO01000019.1"/>
</dbReference>
<dbReference type="InterPro" id="IPR058792">
    <property type="entry name" value="Beta-barrel_RND_2"/>
</dbReference>
<dbReference type="PANTHER" id="PTHR30097:SF15">
    <property type="entry name" value="CATION EFFLUX SYSTEM PROTEIN CUSB"/>
    <property type="match status" value="1"/>
</dbReference>
<evidence type="ECO:0000313" key="6">
    <source>
        <dbReference type="Proteomes" id="UP000320623"/>
    </source>
</evidence>
<evidence type="ECO:0000259" key="4">
    <source>
        <dbReference type="SMART" id="SM00746"/>
    </source>
</evidence>
<dbReference type="NCBIfam" id="TIGR01730">
    <property type="entry name" value="RND_mfp"/>
    <property type="match status" value="1"/>
</dbReference>
<feature type="domain" description="TRASH" evidence="4">
    <location>
        <begin position="466"/>
        <end position="503"/>
    </location>
</feature>
<dbReference type="Gene3D" id="2.40.50.100">
    <property type="match status" value="1"/>
</dbReference>
<dbReference type="Pfam" id="PF19335">
    <property type="entry name" value="HMBD"/>
    <property type="match status" value="1"/>
</dbReference>
<sequence length="510" mass="57979">MKFKLMLTVIFIALISSIGGYLIGKKFPGREEGQSKTAILKSEKKILYYKDPMHPWITSDKPGKAPDCGMDLVPVYEGEEEVEEGVVRIDPAVVQNIGVKIEPVKRMKLTKTIRTIGRVDYNERKIAMLTTKVSGWIEKLYVDYTGKFVRKGEPLFEIYSPELVTAQEEYLQAINYKQSVSKSNDPNIIEGANQLVESAKKRLLYWDITEEQITELEKTKQIRKTLTLYSPVDGVVVEKNIFLGMKISPGMNLMKIADLSSVWIYADIYQYELPWVKVGEDAEVEISYIPGKILMGKVVYVYPFLQPETKTVKVRLEFENPGYLLKPDMYVNVNIKSKVAIDALVVPEQSVIRTGTRDIVVVALGGGRFKSVEVKLGVLADGYYQVLDGLRENENIVISSHFLIDSESNLKSALAQLTHQHGSSMLPEEGKPDGKTEEHKDHNMEHENHMEKDSKVKQETVGEVIDPVCGMEVEPDEELSFVYKGKKYYFCMKSDMEKFKANPEKYLKQK</sequence>
<dbReference type="EMBL" id="FAOO01000019">
    <property type="protein sequence ID" value="CUU08197.1"/>
    <property type="molecule type" value="Genomic_DNA"/>
</dbReference>
<dbReference type="Gene3D" id="2.40.420.20">
    <property type="match status" value="1"/>
</dbReference>
<dbReference type="GO" id="GO:0016020">
    <property type="term" value="C:membrane"/>
    <property type="evidence" value="ECO:0007669"/>
    <property type="project" value="InterPro"/>
</dbReference>
<dbReference type="FunFam" id="2.40.30.170:FF:000010">
    <property type="entry name" value="Efflux RND transporter periplasmic adaptor subunit"/>
    <property type="match status" value="1"/>
</dbReference>
<keyword evidence="6" id="KW-1185">Reference proteome</keyword>
<dbReference type="STRING" id="1643428.GCA_001442855_01975"/>
<evidence type="ECO:0000256" key="2">
    <source>
        <dbReference type="ARBA" id="ARBA00022448"/>
    </source>
</evidence>
<dbReference type="InterPro" id="IPR012348">
    <property type="entry name" value="RNR-like"/>
</dbReference>
<dbReference type="InterPro" id="IPR051909">
    <property type="entry name" value="MFP_Cation_Efflux"/>
</dbReference>
<dbReference type="GO" id="GO:0046914">
    <property type="term" value="F:transition metal ion binding"/>
    <property type="evidence" value="ECO:0007669"/>
    <property type="project" value="TreeGrafter"/>
</dbReference>
<reference evidence="6" key="1">
    <citation type="submission" date="2015-11" db="EMBL/GenBank/DDBJ databases">
        <authorList>
            <person name="Varghese N."/>
        </authorList>
    </citation>
    <scope>NUCLEOTIDE SEQUENCE [LARGE SCALE GENOMIC DNA]</scope>
</reference>
<dbReference type="InterPro" id="IPR007029">
    <property type="entry name" value="YHS_dom"/>
</dbReference>
<feature type="region of interest" description="Disordered" evidence="3">
    <location>
        <begin position="420"/>
        <end position="440"/>
    </location>
</feature>